<proteinExistence type="predicted"/>
<dbReference type="EMBL" id="JARBHB010000010">
    <property type="protein sequence ID" value="KAJ8874242.1"/>
    <property type="molecule type" value="Genomic_DNA"/>
</dbReference>
<evidence type="ECO:0000313" key="3">
    <source>
        <dbReference type="Proteomes" id="UP001159363"/>
    </source>
</evidence>
<gene>
    <name evidence="2" type="ORF">PR048_025085</name>
</gene>
<accession>A0ABQ9GQC9</accession>
<dbReference type="Proteomes" id="UP001159363">
    <property type="component" value="Chromosome 9"/>
</dbReference>
<evidence type="ECO:0000313" key="2">
    <source>
        <dbReference type="EMBL" id="KAJ8874242.1"/>
    </source>
</evidence>
<organism evidence="2 3">
    <name type="scientific">Dryococelus australis</name>
    <dbReference type="NCBI Taxonomy" id="614101"/>
    <lineage>
        <taxon>Eukaryota</taxon>
        <taxon>Metazoa</taxon>
        <taxon>Ecdysozoa</taxon>
        <taxon>Arthropoda</taxon>
        <taxon>Hexapoda</taxon>
        <taxon>Insecta</taxon>
        <taxon>Pterygota</taxon>
        <taxon>Neoptera</taxon>
        <taxon>Polyneoptera</taxon>
        <taxon>Phasmatodea</taxon>
        <taxon>Verophasmatodea</taxon>
        <taxon>Anareolatae</taxon>
        <taxon>Phasmatidae</taxon>
        <taxon>Eurycanthinae</taxon>
        <taxon>Dryococelus</taxon>
    </lineage>
</organism>
<evidence type="ECO:0000256" key="1">
    <source>
        <dbReference type="SAM" id="MobiDB-lite"/>
    </source>
</evidence>
<comment type="caution">
    <text evidence="2">The sequence shown here is derived from an EMBL/GenBank/DDBJ whole genome shotgun (WGS) entry which is preliminary data.</text>
</comment>
<keyword evidence="3" id="KW-1185">Reference proteome</keyword>
<reference evidence="2 3" key="1">
    <citation type="submission" date="2023-02" db="EMBL/GenBank/DDBJ databases">
        <title>LHISI_Scaffold_Assembly.</title>
        <authorList>
            <person name="Stuart O.P."/>
            <person name="Cleave R."/>
            <person name="Magrath M.J.L."/>
            <person name="Mikheyev A.S."/>
        </authorList>
    </citation>
    <scope>NUCLEOTIDE SEQUENCE [LARGE SCALE GENOMIC DNA]</scope>
    <source>
        <strain evidence="2">Daus_M_001</strain>
        <tissue evidence="2">Leg muscle</tissue>
    </source>
</reference>
<feature type="region of interest" description="Disordered" evidence="1">
    <location>
        <begin position="191"/>
        <end position="250"/>
    </location>
</feature>
<protein>
    <submittedName>
        <fullName evidence="2">Uncharacterized protein</fullName>
    </submittedName>
</protein>
<name>A0ABQ9GQC9_9NEOP</name>
<sequence>MLGWVPYKVHGRFLPQSLFPVQLASYLITSLLTRLVRLLASHQREEPGSIPDVLAPGFSHVGIVSDNVAGRPVFSGISRFPRLLRSGAVSLHHFGSEDLDYRSDALAPLHHYFIPPRVIVVKAWGSCCDLGFAPCAGRCIRIGGADLKKRTSRSAGCARTTRVVWRAALRLRLLAPRVPLRWTHGGSSTMVGGLRSIRGHSKSSRTTGEQKRTSSPPPLRVKGERLQARRRPRSNGAPLPRSRSEGAIRTTLTRTPSASLLLRARRAVNIMTIFHDEDFHDCFFRPSSHLAVETMLKRCMRRNTCKQKTSSMWGHGDRLCAASEIGLLIYGFALLLVGAHRQLLATSNVCRQGAVARGHLLEEAQLRHIALSSTPSAARGGAPFRAVTSANHVLSSSSPPPLPVFTLLLTGVVFSSSSLGGTSVCDDTGLACSFHLFNSGFKEFVDSPIYITVIDGWGKYERDQFCSHRANSRKTCNAYGTSWTPPAVVKLLLRGRGGLVVRLLVSHLREPGSIPSGVAPGFPHVKILPENVAGRRVFSGFSRFLRFHSGAVPYSPRFTLFHPHRFSRPRCQERPNLSSPLQPRNNTYGILIYFFFIIFVLKNGHICIARSSASHDTAPEAGKFARNCFLRKIREISVYQAGDNIVTRCLRRVPEFYDSPACQPHPSLLGTRIRRIPLRWSRLSLLFFYRSELSHSLIDSNSTSSPEAYRNIYSIALTIWKFQRTPSHAERTRSVIQIILQINVENTTMVNIMRRIRDYRVGSLSVTDKWPPAYRSRCRRYHITTLCPLFGSLARSGHRQRRGPATCNSINVVYGVRCCCGKSLDSHSRVPAFDSRTDHPDFGFLWLLEITPGECWMDIHGDSSPFILQPFHELSNGFWPRLTSLYPAIQFVPKMFYMVGARAGQSNRPQSPIELTNVSFSPEEQEMGEALVCCAKIEGGKFCGRTPLDLNHRSRWSRDVAGFSAEICIY</sequence>